<dbReference type="Proteomes" id="UP001140091">
    <property type="component" value="Unassembled WGS sequence"/>
</dbReference>
<feature type="compositionally biased region" description="Basic and acidic residues" evidence="1">
    <location>
        <begin position="181"/>
        <end position="195"/>
    </location>
</feature>
<protein>
    <submittedName>
        <fullName evidence="2">Uncharacterized protein</fullName>
    </submittedName>
</protein>
<feature type="non-terminal residue" evidence="2">
    <location>
        <position position="218"/>
    </location>
</feature>
<dbReference type="OrthoDB" id="2349883at2759"/>
<feature type="compositionally biased region" description="Polar residues" evidence="1">
    <location>
        <begin position="202"/>
        <end position="218"/>
    </location>
</feature>
<comment type="caution">
    <text evidence="2">The sequence shown here is derived from an EMBL/GenBank/DDBJ whole genome shotgun (WGS) entry which is preliminary data.</text>
</comment>
<gene>
    <name evidence="2" type="ORF">H1R20_g14675</name>
</gene>
<dbReference type="EMBL" id="JANBPK010001492">
    <property type="protein sequence ID" value="KAJ2922410.1"/>
    <property type="molecule type" value="Genomic_DNA"/>
</dbReference>
<accession>A0A9W8ITF9</accession>
<dbReference type="AlphaFoldDB" id="A0A9W8ITF9"/>
<evidence type="ECO:0000313" key="2">
    <source>
        <dbReference type="EMBL" id="KAJ2922410.1"/>
    </source>
</evidence>
<organism evidence="2 3">
    <name type="scientific">Candolleomyces eurysporus</name>
    <dbReference type="NCBI Taxonomy" id="2828524"/>
    <lineage>
        <taxon>Eukaryota</taxon>
        <taxon>Fungi</taxon>
        <taxon>Dikarya</taxon>
        <taxon>Basidiomycota</taxon>
        <taxon>Agaricomycotina</taxon>
        <taxon>Agaricomycetes</taxon>
        <taxon>Agaricomycetidae</taxon>
        <taxon>Agaricales</taxon>
        <taxon>Agaricineae</taxon>
        <taxon>Psathyrellaceae</taxon>
        <taxon>Candolleomyces</taxon>
    </lineage>
</organism>
<evidence type="ECO:0000256" key="1">
    <source>
        <dbReference type="SAM" id="MobiDB-lite"/>
    </source>
</evidence>
<evidence type="ECO:0000313" key="3">
    <source>
        <dbReference type="Proteomes" id="UP001140091"/>
    </source>
</evidence>
<keyword evidence="3" id="KW-1185">Reference proteome</keyword>
<proteinExistence type="predicted"/>
<reference evidence="2" key="1">
    <citation type="submission" date="2022-06" db="EMBL/GenBank/DDBJ databases">
        <title>Genome Sequence of Candolleomyces eurysporus.</title>
        <authorList>
            <person name="Buettner E."/>
        </authorList>
    </citation>
    <scope>NUCLEOTIDE SEQUENCE</scope>
    <source>
        <strain evidence="2">VTCC 930004</strain>
    </source>
</reference>
<name>A0A9W8ITF9_9AGAR</name>
<sequence length="218" mass="25176">MYLAQYEAETQIPGENRMVTLFMHAASNDASVFGYRPPTSYTDEYDRGLDEFAKSLKFLPSPNSEVYCFGPKNKFVNVSTFSLSPPRDISKAISRWIEWKMHDPETIQEIAQASDFESAPVDSDPRIREYDPDDRSQVEEWMEVGSELMMVQRILERINEQMSSIGEDAPNHMQAPIKNLEANEKELTEKRKETIPDWWQEYENSQQEDIGDQGSSDS</sequence>
<feature type="region of interest" description="Disordered" evidence="1">
    <location>
        <begin position="167"/>
        <end position="218"/>
    </location>
</feature>